<name>A0AAV1JXD8_9NEOP</name>
<proteinExistence type="predicted"/>
<evidence type="ECO:0000313" key="1">
    <source>
        <dbReference type="EMBL" id="CAK1553570.1"/>
    </source>
</evidence>
<reference evidence="1 2" key="1">
    <citation type="submission" date="2023-11" db="EMBL/GenBank/DDBJ databases">
        <authorList>
            <person name="Okamura Y."/>
        </authorList>
    </citation>
    <scope>NUCLEOTIDE SEQUENCE [LARGE SCALE GENOMIC DNA]</scope>
</reference>
<comment type="caution">
    <text evidence="1">The sequence shown here is derived from an EMBL/GenBank/DDBJ whole genome shotgun (WGS) entry which is preliminary data.</text>
</comment>
<dbReference type="EMBL" id="CAVLEF010000225">
    <property type="protein sequence ID" value="CAK1553570.1"/>
    <property type="molecule type" value="Genomic_DNA"/>
</dbReference>
<sequence>MLPIAEMEEGARRLLSANANRHRKTRDRVVTAEIRAIRRRRGWTVVGSETRCHSSQPLWHLARTDIAGDIARIAYFREAVSRACDKQ</sequence>
<protein>
    <submittedName>
        <fullName evidence="1">Uncharacterized protein</fullName>
    </submittedName>
</protein>
<accession>A0AAV1JXD8</accession>
<dbReference type="AlphaFoldDB" id="A0AAV1JXD8"/>
<gene>
    <name evidence="1" type="ORF">LNINA_LOCUS12547</name>
</gene>
<keyword evidence="2" id="KW-1185">Reference proteome</keyword>
<evidence type="ECO:0000313" key="2">
    <source>
        <dbReference type="Proteomes" id="UP001497472"/>
    </source>
</evidence>
<dbReference type="Proteomes" id="UP001497472">
    <property type="component" value="Unassembled WGS sequence"/>
</dbReference>
<organism evidence="1 2">
    <name type="scientific">Leptosia nina</name>
    <dbReference type="NCBI Taxonomy" id="320188"/>
    <lineage>
        <taxon>Eukaryota</taxon>
        <taxon>Metazoa</taxon>
        <taxon>Ecdysozoa</taxon>
        <taxon>Arthropoda</taxon>
        <taxon>Hexapoda</taxon>
        <taxon>Insecta</taxon>
        <taxon>Pterygota</taxon>
        <taxon>Neoptera</taxon>
        <taxon>Endopterygota</taxon>
        <taxon>Lepidoptera</taxon>
        <taxon>Glossata</taxon>
        <taxon>Ditrysia</taxon>
        <taxon>Papilionoidea</taxon>
        <taxon>Pieridae</taxon>
        <taxon>Pierinae</taxon>
        <taxon>Leptosia</taxon>
    </lineage>
</organism>